<keyword evidence="7 15" id="KW-0479">Metal-binding</keyword>
<protein>
    <recommendedName>
        <fullName evidence="15">Phenylalanine--tRNA ligase beta subunit</fullName>
        <ecNumber evidence="15">6.1.1.20</ecNumber>
    </recommendedName>
    <alternativeName>
        <fullName evidence="15">Phenylalanyl-tRNA synthetase beta subunit</fullName>
        <shortName evidence="15">PheRS</shortName>
    </alternativeName>
</protein>
<dbReference type="InterPro" id="IPR005147">
    <property type="entry name" value="tRNA_synthase_B5-dom"/>
</dbReference>
<accession>A0ABT1HF45</accession>
<dbReference type="Pfam" id="PF17759">
    <property type="entry name" value="tRNA_synthFbeta"/>
    <property type="match status" value="1"/>
</dbReference>
<comment type="subcellular location">
    <subcellularLocation>
        <location evidence="1 15">Cytoplasm</location>
    </subcellularLocation>
</comment>
<feature type="domain" description="B5" evidence="19">
    <location>
        <begin position="410"/>
        <end position="486"/>
    </location>
</feature>
<keyword evidence="12 15" id="KW-0648">Protein biosynthesis</keyword>
<evidence type="ECO:0000259" key="17">
    <source>
        <dbReference type="PROSITE" id="PS50886"/>
    </source>
</evidence>
<dbReference type="InterPro" id="IPR036690">
    <property type="entry name" value="Fdx_antiC-bd_sf"/>
</dbReference>
<dbReference type="Pfam" id="PF03483">
    <property type="entry name" value="B3_4"/>
    <property type="match status" value="1"/>
</dbReference>
<evidence type="ECO:0000256" key="8">
    <source>
        <dbReference type="ARBA" id="ARBA00022741"/>
    </source>
</evidence>
<gene>
    <name evidence="15" type="primary">pheT</name>
    <name evidence="20" type="ORF">LX13_002677</name>
</gene>
<evidence type="ECO:0000256" key="3">
    <source>
        <dbReference type="ARBA" id="ARBA00011209"/>
    </source>
</evidence>
<evidence type="ECO:0000256" key="10">
    <source>
        <dbReference type="ARBA" id="ARBA00022842"/>
    </source>
</evidence>
<dbReference type="CDD" id="cd02796">
    <property type="entry name" value="tRNA_bind_bactPheRS"/>
    <property type="match status" value="1"/>
</dbReference>
<dbReference type="SUPFAM" id="SSF46955">
    <property type="entry name" value="Putative DNA-binding domain"/>
    <property type="match status" value="1"/>
</dbReference>
<reference evidence="20 21" key="1">
    <citation type="submission" date="2022-06" db="EMBL/GenBank/DDBJ databases">
        <title>Genomic Encyclopedia of Archaeal and Bacterial Type Strains, Phase II (KMG-II): from individual species to whole genera.</title>
        <authorList>
            <person name="Goeker M."/>
        </authorList>
    </citation>
    <scope>NUCLEOTIDE SEQUENCE [LARGE SCALE GENOMIC DNA]</scope>
    <source>
        <strain evidence="20 21">DSM 44693</strain>
    </source>
</reference>
<dbReference type="Gene3D" id="3.50.40.10">
    <property type="entry name" value="Phenylalanyl-trna Synthetase, Chain B, domain 3"/>
    <property type="match status" value="1"/>
</dbReference>
<dbReference type="SUPFAM" id="SSF50249">
    <property type="entry name" value="Nucleic acid-binding proteins"/>
    <property type="match status" value="1"/>
</dbReference>
<evidence type="ECO:0000313" key="20">
    <source>
        <dbReference type="EMBL" id="MCP2176849.1"/>
    </source>
</evidence>
<feature type="binding site" evidence="15">
    <location>
        <position position="464"/>
    </location>
    <ligand>
        <name>Mg(2+)</name>
        <dbReference type="ChEBI" id="CHEBI:18420"/>
        <note>shared with alpha subunit</note>
    </ligand>
</feature>
<dbReference type="NCBIfam" id="TIGR00472">
    <property type="entry name" value="pheT_bact"/>
    <property type="match status" value="1"/>
</dbReference>
<evidence type="ECO:0000256" key="7">
    <source>
        <dbReference type="ARBA" id="ARBA00022723"/>
    </source>
</evidence>
<comment type="similarity">
    <text evidence="2 15">Belongs to the phenylalanyl-tRNA synthetase beta subunit family. Type 1 subfamily.</text>
</comment>
<evidence type="ECO:0000256" key="16">
    <source>
        <dbReference type="PROSITE-ProRule" id="PRU00209"/>
    </source>
</evidence>
<dbReference type="SMART" id="SM00896">
    <property type="entry name" value="FDX-ACB"/>
    <property type="match status" value="1"/>
</dbReference>
<evidence type="ECO:0000256" key="9">
    <source>
        <dbReference type="ARBA" id="ARBA00022840"/>
    </source>
</evidence>
<dbReference type="Gene3D" id="2.40.50.140">
    <property type="entry name" value="Nucleic acid-binding proteins"/>
    <property type="match status" value="1"/>
</dbReference>
<feature type="binding site" evidence="15">
    <location>
        <position position="470"/>
    </location>
    <ligand>
        <name>Mg(2+)</name>
        <dbReference type="ChEBI" id="CHEBI:18420"/>
        <note>shared with alpha subunit</note>
    </ligand>
</feature>
<dbReference type="PANTHER" id="PTHR10947:SF0">
    <property type="entry name" value="PHENYLALANINE--TRNA LIGASE BETA SUBUNIT"/>
    <property type="match status" value="1"/>
</dbReference>
<dbReference type="Pfam" id="PF01588">
    <property type="entry name" value="tRNA_bind"/>
    <property type="match status" value="1"/>
</dbReference>
<evidence type="ECO:0000256" key="11">
    <source>
        <dbReference type="ARBA" id="ARBA00022884"/>
    </source>
</evidence>
<evidence type="ECO:0000256" key="4">
    <source>
        <dbReference type="ARBA" id="ARBA00022490"/>
    </source>
</evidence>
<dbReference type="SUPFAM" id="SSF56037">
    <property type="entry name" value="PheT/TilS domain"/>
    <property type="match status" value="1"/>
</dbReference>
<dbReference type="CDD" id="cd00769">
    <property type="entry name" value="PheRS_beta_core"/>
    <property type="match status" value="1"/>
</dbReference>
<dbReference type="InterPro" id="IPR009061">
    <property type="entry name" value="DNA-bd_dom_put_sf"/>
</dbReference>
<dbReference type="SMART" id="SM00873">
    <property type="entry name" value="B3_4"/>
    <property type="match status" value="1"/>
</dbReference>
<keyword evidence="4 15" id="KW-0963">Cytoplasm</keyword>
<name>A0ABT1HF45_9NOCA</name>
<feature type="binding site" evidence="15">
    <location>
        <position position="474"/>
    </location>
    <ligand>
        <name>Mg(2+)</name>
        <dbReference type="ChEBI" id="CHEBI:18420"/>
        <note>shared with alpha subunit</note>
    </ligand>
</feature>
<evidence type="ECO:0000256" key="15">
    <source>
        <dbReference type="HAMAP-Rule" id="MF_00283"/>
    </source>
</evidence>
<dbReference type="Pfam" id="PF03484">
    <property type="entry name" value="B5"/>
    <property type="match status" value="1"/>
</dbReference>
<keyword evidence="13 15" id="KW-0030">Aminoacyl-tRNA synthetase</keyword>
<dbReference type="EC" id="6.1.1.20" evidence="15"/>
<keyword evidence="5 16" id="KW-0820">tRNA-binding</keyword>
<dbReference type="InterPro" id="IPR005146">
    <property type="entry name" value="B3/B4_tRNA-bd"/>
</dbReference>
<comment type="cofactor">
    <cofactor evidence="15">
        <name>Mg(2+)</name>
        <dbReference type="ChEBI" id="CHEBI:18420"/>
    </cofactor>
    <text evidence="15">Binds 2 magnesium ions per tetramer.</text>
</comment>
<dbReference type="SUPFAM" id="SSF54991">
    <property type="entry name" value="Anticodon-binding domain of PheRS"/>
    <property type="match status" value="1"/>
</dbReference>
<dbReference type="InterPro" id="IPR004532">
    <property type="entry name" value="Phe-tRNA-ligase_IIc_bsu_bact"/>
</dbReference>
<dbReference type="HAMAP" id="MF_00283">
    <property type="entry name" value="Phe_tRNA_synth_beta1"/>
    <property type="match status" value="1"/>
</dbReference>
<dbReference type="PROSITE" id="PS50886">
    <property type="entry name" value="TRBD"/>
    <property type="match status" value="1"/>
</dbReference>
<dbReference type="Pfam" id="PF03147">
    <property type="entry name" value="FDX-ACB"/>
    <property type="match status" value="1"/>
</dbReference>
<evidence type="ECO:0000313" key="21">
    <source>
        <dbReference type="Proteomes" id="UP001206895"/>
    </source>
</evidence>
<evidence type="ECO:0000259" key="19">
    <source>
        <dbReference type="PROSITE" id="PS51483"/>
    </source>
</evidence>
<dbReference type="InterPro" id="IPR045060">
    <property type="entry name" value="Phe-tRNA-ligase_IIc_bsu"/>
</dbReference>
<dbReference type="Proteomes" id="UP001206895">
    <property type="component" value="Unassembled WGS sequence"/>
</dbReference>
<dbReference type="RefSeq" id="WP_253661870.1">
    <property type="nucleotide sequence ID" value="NZ_BAAAJQ010000001.1"/>
</dbReference>
<dbReference type="InterPro" id="IPR005121">
    <property type="entry name" value="Fdx_antiC-bd"/>
</dbReference>
<dbReference type="PANTHER" id="PTHR10947">
    <property type="entry name" value="PHENYLALANYL-TRNA SYNTHETASE BETA CHAIN AND LEUCINE-RICH REPEAT-CONTAINING PROTEIN 47"/>
    <property type="match status" value="1"/>
</dbReference>
<organism evidence="20 21">
    <name type="scientific">Williamsia maris</name>
    <dbReference type="NCBI Taxonomy" id="72806"/>
    <lineage>
        <taxon>Bacteria</taxon>
        <taxon>Bacillati</taxon>
        <taxon>Actinomycetota</taxon>
        <taxon>Actinomycetes</taxon>
        <taxon>Mycobacteriales</taxon>
        <taxon>Nocardiaceae</taxon>
        <taxon>Williamsia</taxon>
    </lineage>
</organism>
<evidence type="ECO:0000256" key="13">
    <source>
        <dbReference type="ARBA" id="ARBA00023146"/>
    </source>
</evidence>
<proteinExistence type="inferred from homology"/>
<dbReference type="SMART" id="SM00874">
    <property type="entry name" value="B5"/>
    <property type="match status" value="1"/>
</dbReference>
<evidence type="ECO:0000256" key="2">
    <source>
        <dbReference type="ARBA" id="ARBA00008653"/>
    </source>
</evidence>
<feature type="domain" description="TRNA-binding" evidence="17">
    <location>
        <begin position="44"/>
        <end position="155"/>
    </location>
</feature>
<sequence>MRVPQSWLTESLQRGAADFAATTAQIDAGFVRVGFEIEDVEDFPAITGPLVVGRVAEITELTEFKKPIRFCQVDVGEDVPRGIVCGARNFAEGDLIVAALPGSVLPGDFAIAARKTYGHTSDGMICSVSELGIGTDHSGILVLAPGTAAPGTDAHDALGLSDTAIDVNVTPDRGYAFSVRGLARELAASFELPYSDPAGPDTQAMTREASDDAWPVRIDPSSGATRYCAQVIRGVDPTAVSPWWIQKRLLVAGVRPISAAVDVTNYVMLELGQPLHAFDSARVTGTIVVRRANAGEKLTTLDGVERALVPDDVVIADDRGPIALAGVMGGAESEISPATVDVILEAANFEPVSAFRTGRRHRLSSEAGKRFERTVDPEITALALARATDLITEIAGGVADVGYTDTALPVSPVTVSIAPDLPDRVAGVTYAPGTTVRRLEQVGATVSEGADGVLEVVPPSWRSDLRQSADLVEEVLRLEGLENIPAIPPRAPAGTGLTPAQVRRRSVGRALAMSGFVEVLPFPFMPADVLDLWDIPADDPRRDTVRVLNPLESSRGELNTTLLPGLVEMTVRNITRGQRDVALYTIGQVVIAADTVHPVATIDVTRRPSPDEIAELMGSLPHQPLRAAVVLAGAREPAGPWGAGRPVDASDAFDAARVIGRASGVELAMVAAEHVPWHPGRCARVVADDGVGGTIDVGWAGELHPALIDRAGLPPRTCAVELDLDLLPISSALPAPQLSLFPAVLQDVAVVVDRSVAAARVQQALTEGAGELLEDIRLYDVFTGPQLGDEVKSLTFALRFRASDRTLTEDDASQARLAAVDRAASELGARLR</sequence>
<keyword evidence="9 15" id="KW-0067">ATP-binding</keyword>
<feature type="binding site" evidence="15">
    <location>
        <position position="473"/>
    </location>
    <ligand>
        <name>Mg(2+)</name>
        <dbReference type="ChEBI" id="CHEBI:18420"/>
        <note>shared with alpha subunit</note>
    </ligand>
</feature>
<comment type="subunit">
    <text evidence="3 15">Tetramer of two alpha and two beta subunits.</text>
</comment>
<evidence type="ECO:0000256" key="1">
    <source>
        <dbReference type="ARBA" id="ARBA00004496"/>
    </source>
</evidence>
<dbReference type="Gene3D" id="3.30.56.10">
    <property type="match status" value="2"/>
</dbReference>
<evidence type="ECO:0000256" key="6">
    <source>
        <dbReference type="ARBA" id="ARBA00022598"/>
    </source>
</evidence>
<keyword evidence="10 15" id="KW-0460">Magnesium</keyword>
<evidence type="ECO:0000256" key="5">
    <source>
        <dbReference type="ARBA" id="ARBA00022555"/>
    </source>
</evidence>
<evidence type="ECO:0000256" key="14">
    <source>
        <dbReference type="ARBA" id="ARBA00049255"/>
    </source>
</evidence>
<dbReference type="InterPro" id="IPR045864">
    <property type="entry name" value="aa-tRNA-synth_II/BPL/LPL"/>
</dbReference>
<dbReference type="InterPro" id="IPR041616">
    <property type="entry name" value="PheRS_beta_core"/>
</dbReference>
<dbReference type="PROSITE" id="PS51447">
    <property type="entry name" value="FDX_ACB"/>
    <property type="match status" value="1"/>
</dbReference>
<comment type="caution">
    <text evidence="20">The sequence shown here is derived from an EMBL/GenBank/DDBJ whole genome shotgun (WGS) entry which is preliminary data.</text>
</comment>
<dbReference type="InterPro" id="IPR020825">
    <property type="entry name" value="Phe-tRNA_synthase-like_B3/B4"/>
</dbReference>
<dbReference type="Gene3D" id="3.30.930.10">
    <property type="entry name" value="Bira Bifunctional Protein, Domain 2"/>
    <property type="match status" value="1"/>
</dbReference>
<evidence type="ECO:0000259" key="18">
    <source>
        <dbReference type="PROSITE" id="PS51447"/>
    </source>
</evidence>
<keyword evidence="11 16" id="KW-0694">RNA-binding</keyword>
<dbReference type="InterPro" id="IPR002547">
    <property type="entry name" value="tRNA-bd_dom"/>
</dbReference>
<dbReference type="InterPro" id="IPR033714">
    <property type="entry name" value="tRNA_bind_bactPheRS"/>
</dbReference>
<dbReference type="EMBL" id="JAMTCJ010000003">
    <property type="protein sequence ID" value="MCP2176849.1"/>
    <property type="molecule type" value="Genomic_DNA"/>
</dbReference>
<dbReference type="PROSITE" id="PS51483">
    <property type="entry name" value="B5"/>
    <property type="match status" value="1"/>
</dbReference>
<dbReference type="Gene3D" id="3.30.70.380">
    <property type="entry name" value="Ferrodoxin-fold anticodon-binding domain"/>
    <property type="match status" value="1"/>
</dbReference>
<keyword evidence="21" id="KW-1185">Reference proteome</keyword>
<keyword evidence="8 15" id="KW-0547">Nucleotide-binding</keyword>
<comment type="catalytic activity">
    <reaction evidence="14 15">
        <text>tRNA(Phe) + L-phenylalanine + ATP = L-phenylalanyl-tRNA(Phe) + AMP + diphosphate + H(+)</text>
        <dbReference type="Rhea" id="RHEA:19413"/>
        <dbReference type="Rhea" id="RHEA-COMP:9668"/>
        <dbReference type="Rhea" id="RHEA-COMP:9699"/>
        <dbReference type="ChEBI" id="CHEBI:15378"/>
        <dbReference type="ChEBI" id="CHEBI:30616"/>
        <dbReference type="ChEBI" id="CHEBI:33019"/>
        <dbReference type="ChEBI" id="CHEBI:58095"/>
        <dbReference type="ChEBI" id="CHEBI:78442"/>
        <dbReference type="ChEBI" id="CHEBI:78531"/>
        <dbReference type="ChEBI" id="CHEBI:456215"/>
        <dbReference type="EC" id="6.1.1.20"/>
    </reaction>
</comment>
<keyword evidence="6 15" id="KW-0436">Ligase</keyword>
<evidence type="ECO:0000256" key="12">
    <source>
        <dbReference type="ARBA" id="ARBA00022917"/>
    </source>
</evidence>
<dbReference type="InterPro" id="IPR012340">
    <property type="entry name" value="NA-bd_OB-fold"/>
</dbReference>
<dbReference type="SUPFAM" id="SSF55681">
    <property type="entry name" value="Class II aaRS and biotin synthetases"/>
    <property type="match status" value="1"/>
</dbReference>
<feature type="domain" description="FDX-ACB" evidence="18">
    <location>
        <begin position="739"/>
        <end position="832"/>
    </location>
</feature>